<accession>A0A820MAX2</accession>
<protein>
    <submittedName>
        <fullName evidence="1">Uncharacterized protein</fullName>
    </submittedName>
</protein>
<proteinExistence type="predicted"/>
<evidence type="ECO:0000313" key="1">
    <source>
        <dbReference type="EMBL" id="CAF4369551.1"/>
    </source>
</evidence>
<reference evidence="1" key="1">
    <citation type="submission" date="2021-02" db="EMBL/GenBank/DDBJ databases">
        <authorList>
            <person name="Nowell W R."/>
        </authorList>
    </citation>
    <scope>NUCLEOTIDE SEQUENCE</scope>
</reference>
<dbReference type="EMBL" id="CAJOBP010002702">
    <property type="protein sequence ID" value="CAF4369551.1"/>
    <property type="molecule type" value="Genomic_DNA"/>
</dbReference>
<dbReference type="AlphaFoldDB" id="A0A820MAX2"/>
<dbReference type="Proteomes" id="UP000663873">
    <property type="component" value="Unassembled WGS sequence"/>
</dbReference>
<comment type="caution">
    <text evidence="1">The sequence shown here is derived from an EMBL/GenBank/DDBJ whole genome shotgun (WGS) entry which is preliminary data.</text>
</comment>
<organism evidence="1 2">
    <name type="scientific">Rotaria socialis</name>
    <dbReference type="NCBI Taxonomy" id="392032"/>
    <lineage>
        <taxon>Eukaryota</taxon>
        <taxon>Metazoa</taxon>
        <taxon>Spiralia</taxon>
        <taxon>Gnathifera</taxon>
        <taxon>Rotifera</taxon>
        <taxon>Eurotatoria</taxon>
        <taxon>Bdelloidea</taxon>
        <taxon>Philodinida</taxon>
        <taxon>Philodinidae</taxon>
        <taxon>Rotaria</taxon>
    </lineage>
</organism>
<gene>
    <name evidence="1" type="ORF">UJA718_LOCUS16995</name>
</gene>
<keyword evidence="2" id="KW-1185">Reference proteome</keyword>
<feature type="non-terminal residue" evidence="1">
    <location>
        <position position="1"/>
    </location>
</feature>
<evidence type="ECO:0000313" key="2">
    <source>
        <dbReference type="Proteomes" id="UP000663873"/>
    </source>
</evidence>
<sequence>MNVIENPSPDFERQFVLAINARRKLKGNKPKFVITSNQVLSSNEEKETNQVILTIKSIQTLLLSCTDKCPRAYSASWCKILRVQKLQQIVVIVLNGVTDENYNRLNDTELVQEWQQLFTS</sequence>
<name>A0A820MAX2_9BILA</name>